<dbReference type="Gramene" id="scaffold_601725.1">
    <property type="protein sequence ID" value="scaffold_601725.1"/>
    <property type="gene ID" value="scaffold_601725.1"/>
</dbReference>
<name>D7M884_ARALL</name>
<sequence length="62" mass="7082">MMKMHVLVSRKAREMSRRIKDGSLETITMCGEDGKAIKQAYSFPCSSFSKSRFFLTFLSIPT</sequence>
<proteinExistence type="predicted"/>
<gene>
    <name evidence="1" type="ORF">ARALYDRAFT_909668</name>
</gene>
<dbReference type="Proteomes" id="UP000008694">
    <property type="component" value="Unassembled WGS sequence"/>
</dbReference>
<keyword evidence="2" id="KW-1185">Reference proteome</keyword>
<organism evidence="2">
    <name type="scientific">Arabidopsis lyrata subsp. lyrata</name>
    <name type="common">Lyre-leaved rock-cress</name>
    <dbReference type="NCBI Taxonomy" id="81972"/>
    <lineage>
        <taxon>Eukaryota</taxon>
        <taxon>Viridiplantae</taxon>
        <taxon>Streptophyta</taxon>
        <taxon>Embryophyta</taxon>
        <taxon>Tracheophyta</taxon>
        <taxon>Spermatophyta</taxon>
        <taxon>Magnoliopsida</taxon>
        <taxon>eudicotyledons</taxon>
        <taxon>Gunneridae</taxon>
        <taxon>Pentapetalae</taxon>
        <taxon>rosids</taxon>
        <taxon>malvids</taxon>
        <taxon>Brassicales</taxon>
        <taxon>Brassicaceae</taxon>
        <taxon>Camelineae</taxon>
        <taxon>Arabidopsis</taxon>
    </lineage>
</organism>
<evidence type="ECO:0000313" key="1">
    <source>
        <dbReference type="EMBL" id="EFH50053.1"/>
    </source>
</evidence>
<dbReference type="EMBL" id="GL348718">
    <property type="protein sequence ID" value="EFH50053.1"/>
    <property type="molecule type" value="Genomic_DNA"/>
</dbReference>
<evidence type="ECO:0000313" key="2">
    <source>
        <dbReference type="Proteomes" id="UP000008694"/>
    </source>
</evidence>
<dbReference type="HOGENOM" id="CLU_2907144_0_0_1"/>
<accession>D7M884</accession>
<reference evidence="2" key="1">
    <citation type="journal article" date="2011" name="Nat. Genet.">
        <title>The Arabidopsis lyrata genome sequence and the basis of rapid genome size change.</title>
        <authorList>
            <person name="Hu T.T."/>
            <person name="Pattyn P."/>
            <person name="Bakker E.G."/>
            <person name="Cao J."/>
            <person name="Cheng J.-F."/>
            <person name="Clark R.M."/>
            <person name="Fahlgren N."/>
            <person name="Fawcett J.A."/>
            <person name="Grimwood J."/>
            <person name="Gundlach H."/>
            <person name="Haberer G."/>
            <person name="Hollister J.D."/>
            <person name="Ossowski S."/>
            <person name="Ottilar R.P."/>
            <person name="Salamov A.A."/>
            <person name="Schneeberger K."/>
            <person name="Spannagl M."/>
            <person name="Wang X."/>
            <person name="Yang L."/>
            <person name="Nasrallah M.E."/>
            <person name="Bergelson J."/>
            <person name="Carrington J.C."/>
            <person name="Gaut B.S."/>
            <person name="Schmutz J."/>
            <person name="Mayer K.F.X."/>
            <person name="Van de Peer Y."/>
            <person name="Grigoriev I.V."/>
            <person name="Nordborg M."/>
            <person name="Weigel D."/>
            <person name="Guo Y.-L."/>
        </authorList>
    </citation>
    <scope>NUCLEOTIDE SEQUENCE [LARGE SCALE GENOMIC DNA]</scope>
    <source>
        <strain evidence="2">cv. MN47</strain>
    </source>
</reference>
<dbReference type="AlphaFoldDB" id="D7M884"/>
<protein>
    <submittedName>
        <fullName evidence="1">Expressed protein</fullName>
    </submittedName>
</protein>